<gene>
    <name evidence="2" type="ORF">CLHUN_40870</name>
</gene>
<dbReference type="Proteomes" id="UP000191554">
    <property type="component" value="Unassembled WGS sequence"/>
</dbReference>
<dbReference type="OrthoDB" id="9795554at2"/>
<organism evidence="2 3">
    <name type="scientific">Ruminiclostridium hungatei</name>
    <name type="common">Clostridium hungatei</name>
    <dbReference type="NCBI Taxonomy" id="48256"/>
    <lineage>
        <taxon>Bacteria</taxon>
        <taxon>Bacillati</taxon>
        <taxon>Bacillota</taxon>
        <taxon>Clostridia</taxon>
        <taxon>Eubacteriales</taxon>
        <taxon>Oscillospiraceae</taxon>
        <taxon>Ruminiclostridium</taxon>
    </lineage>
</organism>
<evidence type="ECO:0000259" key="1">
    <source>
        <dbReference type="SMART" id="SM00860"/>
    </source>
</evidence>
<dbReference type="SMART" id="SM00860">
    <property type="entry name" value="SMI1_KNR4"/>
    <property type="match status" value="1"/>
</dbReference>
<reference evidence="2 3" key="1">
    <citation type="submission" date="2017-03" db="EMBL/GenBank/DDBJ databases">
        <title>Genome sequence of Clostridium hungatei DSM 14427.</title>
        <authorList>
            <person name="Poehlein A."/>
            <person name="Daniel R."/>
        </authorList>
    </citation>
    <scope>NUCLEOTIDE SEQUENCE [LARGE SCALE GENOMIC DNA]</scope>
    <source>
        <strain evidence="2 3">DSM 14427</strain>
    </source>
</reference>
<dbReference type="Pfam" id="PF09346">
    <property type="entry name" value="SMI1_KNR4"/>
    <property type="match status" value="1"/>
</dbReference>
<dbReference type="InterPro" id="IPR037883">
    <property type="entry name" value="Knr4/Smi1-like_sf"/>
</dbReference>
<comment type="caution">
    <text evidence="2">The sequence shown here is derived from an EMBL/GenBank/DDBJ whole genome shotgun (WGS) entry which is preliminary data.</text>
</comment>
<accession>A0A1V4SDU8</accession>
<evidence type="ECO:0000313" key="3">
    <source>
        <dbReference type="Proteomes" id="UP000191554"/>
    </source>
</evidence>
<sequence length="135" mass="15138">MNEQVKKLIKSMDINPPASEKGISDVELEMGINFPVQYKEFMLESNGAEGRIGENSYLAIWSVEEIVPLNKDAKVEEFTPGLVFFASDGGGMAYAFDKREENVSIVEIPDDSIHIEDAKLIGKTFNEFLQNLYNV</sequence>
<dbReference type="Gene3D" id="3.40.1580.10">
    <property type="entry name" value="SMI1/KNR4-like"/>
    <property type="match status" value="1"/>
</dbReference>
<dbReference type="InterPro" id="IPR018958">
    <property type="entry name" value="Knr4/Smi1-like_dom"/>
</dbReference>
<dbReference type="AlphaFoldDB" id="A0A1V4SDU8"/>
<keyword evidence="3" id="KW-1185">Reference proteome</keyword>
<dbReference type="RefSeq" id="WP_080066543.1">
    <property type="nucleotide sequence ID" value="NZ_MZGX01000036.1"/>
</dbReference>
<dbReference type="EMBL" id="MZGX01000036">
    <property type="protein sequence ID" value="OPX42028.1"/>
    <property type="molecule type" value="Genomic_DNA"/>
</dbReference>
<protein>
    <submittedName>
        <fullName evidence="2">SMI1 / KNR4 family protein</fullName>
    </submittedName>
</protein>
<dbReference type="SUPFAM" id="SSF160631">
    <property type="entry name" value="SMI1/KNR4-like"/>
    <property type="match status" value="1"/>
</dbReference>
<evidence type="ECO:0000313" key="2">
    <source>
        <dbReference type="EMBL" id="OPX42028.1"/>
    </source>
</evidence>
<proteinExistence type="predicted"/>
<feature type="domain" description="Knr4/Smi1-like" evidence="1">
    <location>
        <begin position="17"/>
        <end position="131"/>
    </location>
</feature>
<name>A0A1V4SDU8_RUMHU</name>
<dbReference type="STRING" id="48256.CLHUN_40870"/>